<dbReference type="EMBL" id="JACCCV010000002">
    <property type="protein sequence ID" value="NYF52710.1"/>
    <property type="molecule type" value="Genomic_DNA"/>
</dbReference>
<reference evidence="1 2" key="1">
    <citation type="submission" date="2020-07" db="EMBL/GenBank/DDBJ databases">
        <title>Genomic Encyclopedia of Type Strains, Phase IV (KMG-V): Genome sequencing to study the core and pangenomes of soil and plant-associated prokaryotes.</title>
        <authorList>
            <person name="Whitman W."/>
        </authorList>
    </citation>
    <scope>NUCLEOTIDE SEQUENCE [LARGE SCALE GENOMIC DNA]</scope>
    <source>
        <strain evidence="1 2">M8UP30</strain>
    </source>
</reference>
<name>A0A7Y9TB09_9BACT</name>
<dbReference type="Proteomes" id="UP000534186">
    <property type="component" value="Unassembled WGS sequence"/>
</dbReference>
<accession>A0A7Y9TB09</accession>
<protein>
    <submittedName>
        <fullName evidence="1">Uncharacterized protein</fullName>
    </submittedName>
</protein>
<gene>
    <name evidence="1" type="ORF">HDF12_003109</name>
</gene>
<evidence type="ECO:0000313" key="1">
    <source>
        <dbReference type="EMBL" id="NYF52710.1"/>
    </source>
</evidence>
<proteinExistence type="predicted"/>
<organism evidence="1 2">
    <name type="scientific">Tunturiibacter lichenicola</name>
    <dbReference type="NCBI Taxonomy" id="2051959"/>
    <lineage>
        <taxon>Bacteria</taxon>
        <taxon>Pseudomonadati</taxon>
        <taxon>Acidobacteriota</taxon>
        <taxon>Terriglobia</taxon>
        <taxon>Terriglobales</taxon>
        <taxon>Acidobacteriaceae</taxon>
        <taxon>Tunturiibacter</taxon>
    </lineage>
</organism>
<dbReference type="AlphaFoldDB" id="A0A7Y9TB09"/>
<evidence type="ECO:0000313" key="2">
    <source>
        <dbReference type="Proteomes" id="UP000534186"/>
    </source>
</evidence>
<sequence>MVRYSEVIAESQGQPTFELPITNESSHASIRDARIPLQECFQLNLLVCLLDSYSEVSQRDDNSLTIEVFCSSTLVGDRPTIQFSN</sequence>
<comment type="caution">
    <text evidence="1">The sequence shown here is derived from an EMBL/GenBank/DDBJ whole genome shotgun (WGS) entry which is preliminary data.</text>
</comment>